<keyword evidence="6" id="KW-0106">Calcium</keyword>
<feature type="region of interest" description="Disordered" evidence="9">
    <location>
        <begin position="722"/>
        <end position="759"/>
    </location>
</feature>
<reference evidence="11" key="1">
    <citation type="submission" date="2020-06" db="EMBL/GenBank/DDBJ databases">
        <title>WGS assembly of Ceratodon purpureus strain R40.</title>
        <authorList>
            <person name="Carey S.B."/>
            <person name="Jenkins J."/>
            <person name="Shu S."/>
            <person name="Lovell J.T."/>
            <person name="Sreedasyam A."/>
            <person name="Maumus F."/>
            <person name="Tiley G.P."/>
            <person name="Fernandez-Pozo N."/>
            <person name="Barry K."/>
            <person name="Chen C."/>
            <person name="Wang M."/>
            <person name="Lipzen A."/>
            <person name="Daum C."/>
            <person name="Saski C.A."/>
            <person name="Payton A.C."/>
            <person name="Mcbreen J.C."/>
            <person name="Conrad R.E."/>
            <person name="Kollar L.M."/>
            <person name="Olsson S."/>
            <person name="Huttunen S."/>
            <person name="Landis J.B."/>
            <person name="Wickett N.J."/>
            <person name="Johnson M.G."/>
            <person name="Rensing S.A."/>
            <person name="Grimwood J."/>
            <person name="Schmutz J."/>
            <person name="Mcdaniel S.F."/>
        </authorList>
    </citation>
    <scope>NUCLEOTIDE SEQUENCE</scope>
    <source>
        <strain evidence="11">R40</strain>
    </source>
</reference>
<comment type="similarity">
    <text evidence="2">Belongs to the villin/gelsolin family.</text>
</comment>
<keyword evidence="3" id="KW-0117">Actin capping</keyword>
<dbReference type="PRINTS" id="PR00597">
    <property type="entry name" value="GELSOLIN"/>
</dbReference>
<dbReference type="Proteomes" id="UP000822688">
    <property type="component" value="Chromosome 8"/>
</dbReference>
<evidence type="ECO:0000256" key="2">
    <source>
        <dbReference type="ARBA" id="ARBA00008418"/>
    </source>
</evidence>
<dbReference type="CDD" id="cd11288">
    <property type="entry name" value="gelsolin_S5_like"/>
    <property type="match status" value="1"/>
</dbReference>
<dbReference type="EMBL" id="CM026429">
    <property type="protein sequence ID" value="KAG0563316.1"/>
    <property type="molecule type" value="Genomic_DNA"/>
</dbReference>
<feature type="domain" description="HP" evidence="10">
    <location>
        <begin position="859"/>
        <end position="924"/>
    </location>
</feature>
<proteinExistence type="inferred from homology"/>
<sequence>MAVSMKNVDVAFHGVGQKPGMDIWRIENFKPVPLPKEAYGKFYSGDSYIVLRTTALKSGGFHYDIHFWLGKDTSQDEAGTAAIKTVELDAALGGRAVQYRETHEHETDLFLSYFKPCIIPLEGGVASGFKKVEAEKVEPRLFIVKGRRAVRVSQVPFARSSLNHDDVFVLDTQSTIFQFNGETSSIQERGKALEVVQYIKDTYHDGKCEVIIIDDGTLGSEADTGQFWVLFGGFAPLTKKAAVADDAPALAKPKLSCIIEGSFKEVETSKDMLDSSKCYMLDCGTELYIWAGRNTSLDARKSAVSTVEGLITGQKRPKHTQITRIIEGFETLEFRSYFDKWSFNGQHPVSEEGRGKVAGTALLKQQGLNTKGILKGSPIKEELPPLPNLSGKIEVWRVIGGVKKEVAAEDVGKFYDCSCYIVLYTYQGEERKEEYLLCNWIGRHASPEDKASSLKIIKDVNSGLKGRAVEAIIFQGKEPIQFLALFKCMCIMKEHPAAGHKENPIMLVRVRAVGPHIVLAVQVEPLSASLNSSDCFLLQTNSKLYAWSGNLSSAESQKSVLRVAEVLKPGVIARPVKESLEPPIFWSSLGGKRKYSSHREPKDGPKDPRLYTCSLSQGNLKVTEVHNFTQDDLLTDEVMIVDCNNAIYEWVGQNSSVEEKENALDIAKKYVERVARLDGRLPDIPVFIFTEGNEPTFFTSFFSWDPSKVNVNGDAYARKLAGIQGRRAPPEKPQKRLTPSSSVGAKDTSTQRAAAMAALSSQLTSEGKLSKAAQTIINQNSASAPGSPKFHRPSTANSQRAAAMAALSFMLGTKSTTASTVSVDADWVAGSLPFTKVEATGDTESTTSSKSEDGGDEGEEITEFFSYDRLKSTSTDPAPKINIKRKEAYLSPEDFEKLFGMSRTQFYEMPKWKQDQRKRNLQLF</sequence>
<dbReference type="Pfam" id="PF00626">
    <property type="entry name" value="Gelsolin"/>
    <property type="match status" value="5"/>
</dbReference>
<evidence type="ECO:0000256" key="4">
    <source>
        <dbReference type="ARBA" id="ARBA00022490"/>
    </source>
</evidence>
<evidence type="ECO:0000256" key="8">
    <source>
        <dbReference type="ARBA" id="ARBA00023212"/>
    </source>
</evidence>
<dbReference type="SUPFAM" id="SSF47050">
    <property type="entry name" value="VHP, Villin headpiece domain"/>
    <property type="match status" value="1"/>
</dbReference>
<dbReference type="GO" id="GO:0005856">
    <property type="term" value="C:cytoskeleton"/>
    <property type="evidence" value="ECO:0007669"/>
    <property type="project" value="UniProtKB-SubCell"/>
</dbReference>
<dbReference type="CDD" id="cd11291">
    <property type="entry name" value="gelsolin_S6_like"/>
    <property type="match status" value="1"/>
</dbReference>
<name>A0A8T0GUF9_CERPU</name>
<evidence type="ECO:0000259" key="10">
    <source>
        <dbReference type="PROSITE" id="PS51089"/>
    </source>
</evidence>
<keyword evidence="4" id="KW-0963">Cytoplasm</keyword>
<dbReference type="CDD" id="cd11290">
    <property type="entry name" value="gelsolin_S1_like"/>
    <property type="match status" value="1"/>
</dbReference>
<dbReference type="SUPFAM" id="SSF55753">
    <property type="entry name" value="Actin depolymerizing proteins"/>
    <property type="match status" value="6"/>
</dbReference>
<dbReference type="PANTHER" id="PTHR11977:SF51">
    <property type="entry name" value="PROTEIN FLIGHTLESS-1 HOMOLOG"/>
    <property type="match status" value="1"/>
</dbReference>
<dbReference type="GO" id="GO:0051015">
    <property type="term" value="F:actin filament binding"/>
    <property type="evidence" value="ECO:0007669"/>
    <property type="project" value="InterPro"/>
</dbReference>
<evidence type="ECO:0000256" key="6">
    <source>
        <dbReference type="ARBA" id="ARBA00022837"/>
    </source>
</evidence>
<feature type="compositionally biased region" description="Low complexity" evidence="9">
    <location>
        <begin position="840"/>
        <end position="849"/>
    </location>
</feature>
<dbReference type="PROSITE" id="PS51089">
    <property type="entry name" value="HP"/>
    <property type="match status" value="1"/>
</dbReference>
<comment type="subcellular location">
    <subcellularLocation>
        <location evidence="1">Cytoplasm</location>
        <location evidence="1">Cytoskeleton</location>
    </subcellularLocation>
</comment>
<dbReference type="SMART" id="SM00262">
    <property type="entry name" value="GEL"/>
    <property type="match status" value="6"/>
</dbReference>
<dbReference type="InterPro" id="IPR007122">
    <property type="entry name" value="Villin/Gelsolin"/>
</dbReference>
<dbReference type="AlphaFoldDB" id="A0A8T0GUF9"/>
<dbReference type="InterPro" id="IPR029006">
    <property type="entry name" value="ADF-H/Gelsolin-like_dom_sf"/>
</dbReference>
<dbReference type="GO" id="GO:0007015">
    <property type="term" value="P:actin filament organization"/>
    <property type="evidence" value="ECO:0007669"/>
    <property type="project" value="UniProtKB-ARBA"/>
</dbReference>
<evidence type="ECO:0000256" key="7">
    <source>
        <dbReference type="ARBA" id="ARBA00023203"/>
    </source>
</evidence>
<comment type="caution">
    <text evidence="11">The sequence shown here is derived from an EMBL/GenBank/DDBJ whole genome shotgun (WGS) entry which is preliminary data.</text>
</comment>
<keyword evidence="12" id="KW-1185">Reference proteome</keyword>
<protein>
    <recommendedName>
        <fullName evidence="10">HP domain-containing protein</fullName>
    </recommendedName>
</protein>
<dbReference type="Gene3D" id="1.10.950.10">
    <property type="entry name" value="Villin headpiece domain"/>
    <property type="match status" value="1"/>
</dbReference>
<dbReference type="InterPro" id="IPR003128">
    <property type="entry name" value="Villin_headpiece"/>
</dbReference>
<dbReference type="Gene3D" id="3.40.20.10">
    <property type="entry name" value="Severin"/>
    <property type="match status" value="6"/>
</dbReference>
<keyword evidence="5" id="KW-0677">Repeat</keyword>
<keyword evidence="8" id="KW-0206">Cytoskeleton</keyword>
<dbReference type="FunFam" id="3.40.20.10:FF:000002">
    <property type="entry name" value="Gelsolin"/>
    <property type="match status" value="1"/>
</dbReference>
<dbReference type="CDD" id="cd11292">
    <property type="entry name" value="gelsolin_S3_like"/>
    <property type="match status" value="1"/>
</dbReference>
<accession>A0A8T0GUF9</accession>
<dbReference type="FunFam" id="3.40.20.10:FF:000001">
    <property type="entry name" value="Gelsolin"/>
    <property type="match status" value="1"/>
</dbReference>
<dbReference type="SMART" id="SM00153">
    <property type="entry name" value="VHP"/>
    <property type="match status" value="1"/>
</dbReference>
<dbReference type="GO" id="GO:0051693">
    <property type="term" value="P:actin filament capping"/>
    <property type="evidence" value="ECO:0007669"/>
    <property type="project" value="UniProtKB-KW"/>
</dbReference>
<evidence type="ECO:0000256" key="5">
    <source>
        <dbReference type="ARBA" id="ARBA00022737"/>
    </source>
</evidence>
<dbReference type="PANTHER" id="PTHR11977">
    <property type="entry name" value="VILLIN"/>
    <property type="match status" value="1"/>
</dbReference>
<evidence type="ECO:0000313" key="12">
    <source>
        <dbReference type="Proteomes" id="UP000822688"/>
    </source>
</evidence>
<feature type="region of interest" description="Disordered" evidence="9">
    <location>
        <begin position="838"/>
        <end position="858"/>
    </location>
</feature>
<organism evidence="11 12">
    <name type="scientific">Ceratodon purpureus</name>
    <name type="common">Fire moss</name>
    <name type="synonym">Dicranum purpureum</name>
    <dbReference type="NCBI Taxonomy" id="3225"/>
    <lineage>
        <taxon>Eukaryota</taxon>
        <taxon>Viridiplantae</taxon>
        <taxon>Streptophyta</taxon>
        <taxon>Embryophyta</taxon>
        <taxon>Bryophyta</taxon>
        <taxon>Bryophytina</taxon>
        <taxon>Bryopsida</taxon>
        <taxon>Dicranidae</taxon>
        <taxon>Pseudoditrichales</taxon>
        <taxon>Ditrichaceae</taxon>
        <taxon>Ceratodon</taxon>
    </lineage>
</organism>
<gene>
    <name evidence="11" type="ORF">KC19_8G021000</name>
</gene>
<evidence type="ECO:0000256" key="3">
    <source>
        <dbReference type="ARBA" id="ARBA00022467"/>
    </source>
</evidence>
<evidence type="ECO:0000256" key="1">
    <source>
        <dbReference type="ARBA" id="ARBA00004245"/>
    </source>
</evidence>
<evidence type="ECO:0000313" key="11">
    <source>
        <dbReference type="EMBL" id="KAG0563316.1"/>
    </source>
</evidence>
<dbReference type="InterPro" id="IPR036886">
    <property type="entry name" value="Villin_headpiece_dom_sf"/>
</dbReference>
<feature type="compositionally biased region" description="Polar residues" evidence="9">
    <location>
        <begin position="737"/>
        <end position="752"/>
    </location>
</feature>
<keyword evidence="7" id="KW-0009">Actin-binding</keyword>
<dbReference type="CDD" id="cd11293">
    <property type="entry name" value="gelsolin_S4_like"/>
    <property type="match status" value="1"/>
</dbReference>
<dbReference type="InterPro" id="IPR007123">
    <property type="entry name" value="Gelsolin-like_dom"/>
</dbReference>
<dbReference type="CDD" id="cd11289">
    <property type="entry name" value="gelsolin_S2_like"/>
    <property type="match status" value="1"/>
</dbReference>
<evidence type="ECO:0000256" key="9">
    <source>
        <dbReference type="SAM" id="MobiDB-lite"/>
    </source>
</evidence>
<dbReference type="Pfam" id="PF02209">
    <property type="entry name" value="VHP"/>
    <property type="match status" value="1"/>
</dbReference>